<dbReference type="AlphaFoldDB" id="A0A843YJA4"/>
<accession>A0A843YJA4</accession>
<keyword evidence="3" id="KW-0813">Transport</keyword>
<dbReference type="GO" id="GO:0006865">
    <property type="term" value="P:amino acid transport"/>
    <property type="evidence" value="ECO:0007669"/>
    <property type="project" value="UniProtKB-KW"/>
</dbReference>
<dbReference type="RefSeq" id="WP_153216727.1">
    <property type="nucleotide sequence ID" value="NZ_WIBF01000010.1"/>
</dbReference>
<evidence type="ECO:0000313" key="7">
    <source>
        <dbReference type="Proteomes" id="UP000444174"/>
    </source>
</evidence>
<sequence>MFAVFKNARKMACGAALAISALALAACEPIALNTGPTINPSKPVKVALLVPRGSAQSGDSVLAQSLENSARLAIADLDGVEVDLRVYDTAGSPEVAATAAGQAVKDGASIILGPLYAEAANAAGLVAAQRGVNVLAFSNNTAIAGGNVFILGSTFENTARRLSRYSAAQGKSNILVVTGDNPAGAAGRDAINRAAAGSTARVTGSVSYELSQQGVINAIPTIRDAAASGGADAVFLTATTAGALPLLTQLLPEAGVSPEQYQYIGLTRWDIPTQTLELPGVQNAWFALPDPAQSSRFRERYTATYGAAPHPIGGLAYDGIAAIGALAQQGNSDALTAAALTQGAGFQGTGGIFRLRSDGTNERGLAVATIQDKKVVVIDPAPKSFAGAGF</sequence>
<keyword evidence="3" id="KW-0029">Amino-acid transport</keyword>
<evidence type="ECO:0000256" key="2">
    <source>
        <dbReference type="ARBA" id="ARBA00022729"/>
    </source>
</evidence>
<comment type="similarity">
    <text evidence="1">Belongs to the leucine-binding protein family.</text>
</comment>
<dbReference type="InterPro" id="IPR051010">
    <property type="entry name" value="BCAA_transport"/>
</dbReference>
<dbReference type="PROSITE" id="PS51257">
    <property type="entry name" value="PROKAR_LIPOPROTEIN"/>
    <property type="match status" value="1"/>
</dbReference>
<proteinExistence type="inferred from homology"/>
<gene>
    <name evidence="6" type="ORF">GFB49_14855</name>
</gene>
<dbReference type="InterPro" id="IPR028082">
    <property type="entry name" value="Peripla_BP_I"/>
</dbReference>
<feature type="domain" description="Leucine-binding protein" evidence="5">
    <location>
        <begin position="43"/>
        <end position="372"/>
    </location>
</feature>
<dbReference type="EMBL" id="WIBF01000010">
    <property type="protein sequence ID" value="MQQ09745.1"/>
    <property type="molecule type" value="Genomic_DNA"/>
</dbReference>
<feature type="chain" id="PRO_5032900773" evidence="4">
    <location>
        <begin position="26"/>
        <end position="390"/>
    </location>
</feature>
<dbReference type="InterPro" id="IPR028081">
    <property type="entry name" value="Leu-bd"/>
</dbReference>
<dbReference type="PANTHER" id="PTHR30483">
    <property type="entry name" value="LEUCINE-SPECIFIC-BINDING PROTEIN"/>
    <property type="match status" value="1"/>
</dbReference>
<dbReference type="Gene3D" id="3.40.50.2300">
    <property type="match status" value="2"/>
</dbReference>
<dbReference type="CDD" id="cd06339">
    <property type="entry name" value="PBP1_YraM_LppC_lipoprotein-like"/>
    <property type="match status" value="1"/>
</dbReference>
<dbReference type="Pfam" id="PF13458">
    <property type="entry name" value="Peripla_BP_6"/>
    <property type="match status" value="1"/>
</dbReference>
<evidence type="ECO:0000259" key="5">
    <source>
        <dbReference type="Pfam" id="PF13458"/>
    </source>
</evidence>
<evidence type="ECO:0000256" key="4">
    <source>
        <dbReference type="SAM" id="SignalP"/>
    </source>
</evidence>
<feature type="signal peptide" evidence="4">
    <location>
        <begin position="1"/>
        <end position="25"/>
    </location>
</feature>
<keyword evidence="7" id="KW-1185">Reference proteome</keyword>
<comment type="caution">
    <text evidence="6">The sequence shown here is derived from an EMBL/GenBank/DDBJ whole genome shotgun (WGS) entry which is preliminary data.</text>
</comment>
<reference evidence="6 7" key="1">
    <citation type="submission" date="2019-10" db="EMBL/GenBank/DDBJ databases">
        <title>Epibacterium sp. nov., isolated from seawater.</title>
        <authorList>
            <person name="Zhang X."/>
            <person name="Li N."/>
        </authorList>
    </citation>
    <scope>NUCLEOTIDE SEQUENCE [LARGE SCALE GENOMIC DNA]</scope>
    <source>
        <strain evidence="6 7">SM1979</strain>
    </source>
</reference>
<evidence type="ECO:0000256" key="1">
    <source>
        <dbReference type="ARBA" id="ARBA00010062"/>
    </source>
</evidence>
<organism evidence="6 7">
    <name type="scientific">Tritonibacter litoralis</name>
    <dbReference type="NCBI Taxonomy" id="2662264"/>
    <lineage>
        <taxon>Bacteria</taxon>
        <taxon>Pseudomonadati</taxon>
        <taxon>Pseudomonadota</taxon>
        <taxon>Alphaproteobacteria</taxon>
        <taxon>Rhodobacterales</taxon>
        <taxon>Paracoccaceae</taxon>
        <taxon>Tritonibacter</taxon>
    </lineage>
</organism>
<dbReference type="PANTHER" id="PTHR30483:SF6">
    <property type="entry name" value="PERIPLASMIC BINDING PROTEIN OF ABC TRANSPORTER FOR NATURAL AMINO ACIDS"/>
    <property type="match status" value="1"/>
</dbReference>
<evidence type="ECO:0000313" key="6">
    <source>
        <dbReference type="EMBL" id="MQQ09745.1"/>
    </source>
</evidence>
<dbReference type="Proteomes" id="UP000444174">
    <property type="component" value="Unassembled WGS sequence"/>
</dbReference>
<dbReference type="SUPFAM" id="SSF53822">
    <property type="entry name" value="Periplasmic binding protein-like I"/>
    <property type="match status" value="1"/>
</dbReference>
<protein>
    <submittedName>
        <fullName evidence="6">ABC transporter substrate-binding protein</fullName>
    </submittedName>
</protein>
<keyword evidence="2 4" id="KW-0732">Signal</keyword>
<evidence type="ECO:0000256" key="3">
    <source>
        <dbReference type="ARBA" id="ARBA00022970"/>
    </source>
</evidence>
<name>A0A843YJA4_9RHOB</name>